<protein>
    <submittedName>
        <fullName evidence="8">Malate oxidoreductase</fullName>
    </submittedName>
</protein>
<evidence type="ECO:0000259" key="7">
    <source>
        <dbReference type="SMART" id="SM01274"/>
    </source>
</evidence>
<feature type="domain" description="Malic enzyme N-terminal" evidence="7">
    <location>
        <begin position="13"/>
        <end position="144"/>
    </location>
</feature>
<dbReference type="InterPro" id="IPR051674">
    <property type="entry name" value="Malate_Decarboxylase"/>
</dbReference>
<gene>
    <name evidence="8" type="ordered locus">COPRO5265_0583</name>
</gene>
<feature type="active site" description="Proton acceptor" evidence="3">
    <location>
        <position position="87"/>
    </location>
</feature>
<dbReference type="SMART" id="SM01274">
    <property type="entry name" value="malic"/>
    <property type="match status" value="1"/>
</dbReference>
<evidence type="ECO:0000256" key="2">
    <source>
        <dbReference type="ARBA" id="ARBA00023002"/>
    </source>
</evidence>
<dbReference type="SUPFAM" id="SSF53223">
    <property type="entry name" value="Aminoacid dehydrogenase-like, N-terminal domain"/>
    <property type="match status" value="1"/>
</dbReference>
<sequence>MEITPSFLHKLYRGKWELRVRVPLARNLHVFYTPGVAEPCQSIAADSALVWDMTNRWNTIGVISNGTRILGLGNIGPEAGLPVMEGKAVLYKYYAGIDAIPLCIRAETEEAILAFLSAIEPSLGGINLEDIKQPDAFNVLTEARKFLRIPIIHDDMEGTGIIMLAAVLASSSMAGLKLESEKIVLLGAGSANMGFLQLLDELLLGNIGNVIVVDRDLVYNSENSQQHWMGNILSKTNKLGSSNLEEALKGASFLIAASRPGPGVFPLEYLRNMKKPNTVLSLANPVPEVSREEACAMGVTIYGSGRSDDPNQVNNSLIFPGLMLGLLVTQQQYNTAVGIEVAKALSELAMKKQRIVPQMDSEVHQFVARTVVEHFSKKCASKENASMWAEELNWRMNRK</sequence>
<dbReference type="SMART" id="SM00919">
    <property type="entry name" value="Malic_M"/>
    <property type="match status" value="1"/>
</dbReference>
<dbReference type="InterPro" id="IPR012302">
    <property type="entry name" value="Malic_NAD-bd"/>
</dbReference>
<dbReference type="KEGG" id="cpo:COPRO5265_0583"/>
<comment type="cofactor">
    <cofactor evidence="5">
        <name>Mg(2+)</name>
        <dbReference type="ChEBI" id="CHEBI:18420"/>
    </cofactor>
    <cofactor evidence="5">
        <name>Mn(2+)</name>
        <dbReference type="ChEBI" id="CHEBI:29035"/>
    </cofactor>
    <text evidence="5">Divalent metal cations. Prefers magnesium or manganese.</text>
</comment>
<accession>B5Y841</accession>
<dbReference type="GO" id="GO:0046872">
    <property type="term" value="F:metal ion binding"/>
    <property type="evidence" value="ECO:0007669"/>
    <property type="project" value="UniProtKB-KW"/>
</dbReference>
<dbReference type="InterPro" id="IPR046346">
    <property type="entry name" value="Aminoacid_DH-like_N_sf"/>
</dbReference>
<dbReference type="GO" id="GO:0004470">
    <property type="term" value="F:malic enzyme activity"/>
    <property type="evidence" value="ECO:0007669"/>
    <property type="project" value="InterPro"/>
</dbReference>
<dbReference type="AlphaFoldDB" id="B5Y841"/>
<feature type="active site" description="Proton donor" evidence="3">
    <location>
        <position position="32"/>
    </location>
</feature>
<feature type="domain" description="Malic enzyme NAD-binding" evidence="6">
    <location>
        <begin position="156"/>
        <end position="376"/>
    </location>
</feature>
<dbReference type="GO" id="GO:0016616">
    <property type="term" value="F:oxidoreductase activity, acting on the CH-OH group of donors, NAD or NADP as acceptor"/>
    <property type="evidence" value="ECO:0007669"/>
    <property type="project" value="InterPro"/>
</dbReference>
<evidence type="ECO:0000313" key="8">
    <source>
        <dbReference type="EMBL" id="ACI17927.1"/>
    </source>
</evidence>
<dbReference type="EMBL" id="CP001145">
    <property type="protein sequence ID" value="ACI17927.1"/>
    <property type="molecule type" value="Genomic_DNA"/>
</dbReference>
<dbReference type="InterPro" id="IPR012301">
    <property type="entry name" value="Malic_N_dom"/>
</dbReference>
<reference evidence="8 9" key="2">
    <citation type="journal article" date="2014" name="Genome Announc.">
        <title>Complete Genome Sequence of Coprothermobacter proteolyticus DSM 5265.</title>
        <authorList>
            <person name="Alexiev A."/>
            <person name="Coil D.A."/>
            <person name="Badger J.H."/>
            <person name="Enticknap J."/>
            <person name="Ward N."/>
            <person name="Robb F.T."/>
            <person name="Eisen J.A."/>
        </authorList>
    </citation>
    <scope>NUCLEOTIDE SEQUENCE [LARGE SCALE GENOMIC DNA]</scope>
    <source>
        <strain evidence="9">ATCC 35245 / DSM 5265 / OCM 4 / BT</strain>
    </source>
</reference>
<dbReference type="PANTHER" id="PTHR43237:SF4">
    <property type="entry name" value="NADP-DEPENDENT MALIC ENZYME"/>
    <property type="match status" value="1"/>
</dbReference>
<dbReference type="InterPro" id="IPR037062">
    <property type="entry name" value="Malic_N_dom_sf"/>
</dbReference>
<dbReference type="InterPro" id="IPR036291">
    <property type="entry name" value="NAD(P)-bd_dom_sf"/>
</dbReference>
<dbReference type="Gene3D" id="3.40.50.720">
    <property type="entry name" value="NAD(P)-binding Rossmann-like Domain"/>
    <property type="match status" value="1"/>
</dbReference>
<dbReference type="PANTHER" id="PTHR43237">
    <property type="entry name" value="NADP-DEPENDENT MALIC ENZYME"/>
    <property type="match status" value="1"/>
</dbReference>
<dbReference type="SUPFAM" id="SSF51735">
    <property type="entry name" value="NAD(P)-binding Rossmann-fold domains"/>
    <property type="match status" value="1"/>
</dbReference>
<evidence type="ECO:0000256" key="4">
    <source>
        <dbReference type="PIRSR" id="PIRSR000106-2"/>
    </source>
</evidence>
<feature type="binding site" evidence="5">
    <location>
        <position position="130"/>
    </location>
    <ligand>
        <name>a divalent metal cation</name>
        <dbReference type="ChEBI" id="CHEBI:60240"/>
    </ligand>
</feature>
<proteinExistence type="inferred from homology"/>
<dbReference type="OrthoDB" id="9805787at2"/>
<dbReference type="HOGENOM" id="CLU_034446_2_1_9"/>
<evidence type="ECO:0000259" key="6">
    <source>
        <dbReference type="SMART" id="SM00919"/>
    </source>
</evidence>
<dbReference type="GO" id="GO:0051287">
    <property type="term" value="F:NAD binding"/>
    <property type="evidence" value="ECO:0007669"/>
    <property type="project" value="InterPro"/>
</dbReference>
<dbReference type="Gene3D" id="3.40.50.10380">
    <property type="entry name" value="Malic enzyme, N-terminal domain"/>
    <property type="match status" value="1"/>
</dbReference>
<dbReference type="RefSeq" id="WP_012544578.1">
    <property type="nucleotide sequence ID" value="NC_011295.1"/>
</dbReference>
<dbReference type="Proteomes" id="UP000001732">
    <property type="component" value="Chromosome"/>
</dbReference>
<dbReference type="eggNOG" id="COG0281">
    <property type="taxonomic scope" value="Bacteria"/>
</dbReference>
<evidence type="ECO:0000313" key="9">
    <source>
        <dbReference type="Proteomes" id="UP000001732"/>
    </source>
</evidence>
<comment type="similarity">
    <text evidence="1">Belongs to the malic enzymes family.</text>
</comment>
<dbReference type="InterPro" id="IPR001891">
    <property type="entry name" value="Malic_OxRdtase"/>
</dbReference>
<dbReference type="PIRSF" id="PIRSF000106">
    <property type="entry name" value="ME"/>
    <property type="match status" value="1"/>
</dbReference>
<feature type="binding site" evidence="5">
    <location>
        <position position="155"/>
    </location>
    <ligand>
        <name>a divalent metal cation</name>
        <dbReference type="ChEBI" id="CHEBI:60240"/>
    </ligand>
</feature>
<evidence type="ECO:0000256" key="3">
    <source>
        <dbReference type="PIRSR" id="PIRSR000106-1"/>
    </source>
</evidence>
<name>B5Y841_COPPD</name>
<keyword evidence="9" id="KW-1185">Reference proteome</keyword>
<organism evidence="8 9">
    <name type="scientific">Coprothermobacter proteolyticus (strain ATCC 35245 / DSM 5265 / OCM 4 / BT)</name>
    <dbReference type="NCBI Taxonomy" id="309798"/>
    <lineage>
        <taxon>Bacteria</taxon>
        <taxon>Pseudomonadati</taxon>
        <taxon>Coprothermobacterota</taxon>
        <taxon>Coprothermobacteria</taxon>
        <taxon>Coprothermobacterales</taxon>
        <taxon>Coprothermobacteraceae</taxon>
        <taxon>Coprothermobacter</taxon>
    </lineage>
</organism>
<feature type="binding site" evidence="5">
    <location>
        <position position="129"/>
    </location>
    <ligand>
        <name>a divalent metal cation</name>
        <dbReference type="ChEBI" id="CHEBI:60240"/>
    </ligand>
</feature>
<dbReference type="Pfam" id="PF03949">
    <property type="entry name" value="Malic_M"/>
    <property type="match status" value="1"/>
</dbReference>
<evidence type="ECO:0000256" key="5">
    <source>
        <dbReference type="PIRSR" id="PIRSR000106-3"/>
    </source>
</evidence>
<keyword evidence="2" id="KW-0560">Oxidoreductase</keyword>
<dbReference type="Pfam" id="PF00390">
    <property type="entry name" value="malic"/>
    <property type="match status" value="1"/>
</dbReference>
<reference evidence="9" key="1">
    <citation type="submission" date="2008-08" db="EMBL/GenBank/DDBJ databases">
        <title>The complete genome sequence of Coprothermobacter proteolyticus strain ATCC 5245 / DSM 5265 / BT.</title>
        <authorList>
            <person name="Dodson R.J."/>
            <person name="Durkin A.S."/>
            <person name="Wu M."/>
            <person name="Eisen J."/>
            <person name="Sutton G."/>
        </authorList>
    </citation>
    <scope>NUCLEOTIDE SEQUENCE [LARGE SCALE GENOMIC DNA]</scope>
    <source>
        <strain evidence="9">ATCC 35245 / DSM 5265 / OCM 4 / BT</strain>
    </source>
</reference>
<keyword evidence="5" id="KW-0479">Metal-binding</keyword>
<evidence type="ECO:0000256" key="1">
    <source>
        <dbReference type="ARBA" id="ARBA00008785"/>
    </source>
</evidence>
<dbReference type="STRING" id="309798.COPRO5265_0583"/>
<feature type="binding site" evidence="4">
    <location>
        <position position="314"/>
    </location>
    <ligand>
        <name>(S)-malate</name>
        <dbReference type="ChEBI" id="CHEBI:15589"/>
    </ligand>
</feature>
<feature type="binding site" evidence="4">
    <location>
        <position position="284"/>
    </location>
    <ligand>
        <name>(S)-malate</name>
        <dbReference type="ChEBI" id="CHEBI:15589"/>
    </ligand>
</feature>